<evidence type="ECO:0000259" key="3">
    <source>
        <dbReference type="PROSITE" id="PS50102"/>
    </source>
</evidence>
<comment type="caution">
    <text evidence="4">The sequence shown here is derived from an EMBL/GenBank/DDBJ whole genome shotgun (WGS) entry which is preliminary data.</text>
</comment>
<dbReference type="AlphaFoldDB" id="A0ABD0U5E5"/>
<dbReference type="GO" id="GO:0003723">
    <property type="term" value="F:RNA binding"/>
    <property type="evidence" value="ECO:0007669"/>
    <property type="project" value="UniProtKB-UniRule"/>
</dbReference>
<keyword evidence="5" id="KW-1185">Reference proteome</keyword>
<dbReference type="PROSITE" id="PS50102">
    <property type="entry name" value="RRM"/>
    <property type="match status" value="1"/>
</dbReference>
<evidence type="ECO:0000313" key="4">
    <source>
        <dbReference type="EMBL" id="KAL0907559.1"/>
    </source>
</evidence>
<evidence type="ECO:0000256" key="2">
    <source>
        <dbReference type="PROSITE-ProRule" id="PRU00176"/>
    </source>
</evidence>
<keyword evidence="1 2" id="KW-0694">RNA-binding</keyword>
<dbReference type="SUPFAM" id="SSF54928">
    <property type="entry name" value="RNA-binding domain, RBD"/>
    <property type="match status" value="1"/>
</dbReference>
<dbReference type="EMBL" id="JANQDX010000017">
    <property type="protein sequence ID" value="KAL0907559.1"/>
    <property type="molecule type" value="Genomic_DNA"/>
</dbReference>
<gene>
    <name evidence="4" type="ORF">M5K25_021975</name>
</gene>
<dbReference type="PANTHER" id="PTHR48029">
    <property type="entry name" value="NUCLEOLAR PROTEIN 8"/>
    <property type="match status" value="1"/>
</dbReference>
<dbReference type="Proteomes" id="UP001552299">
    <property type="component" value="Unassembled WGS sequence"/>
</dbReference>
<name>A0ABD0U5E5_DENTH</name>
<accession>A0ABD0U5E5</accession>
<dbReference type="SMART" id="SM00360">
    <property type="entry name" value="RRM"/>
    <property type="match status" value="1"/>
</dbReference>
<dbReference type="InterPro" id="IPR012677">
    <property type="entry name" value="Nucleotide-bd_a/b_plait_sf"/>
</dbReference>
<sequence>MAAAAVSLSFTIQISSLSSRKQSVACATSSFDLLLKKQFSICSLTLPPSSKKWSAVTSLPRGGSIVIACSSSSSPNNASRPFTRLFVSGLSFRTTEESLKNAFKNFGELMEVNLVMDRIANRPRGFAFLRYSTEEESKKAIEGMHGKVKHFASLVFSLPLRFPVSPFGFLSWALLFWLAPLRFPKLGVAFLAGGLFPEPLGTGVTPRFCAVLRLWLL</sequence>
<feature type="domain" description="RRM" evidence="3">
    <location>
        <begin position="83"/>
        <end position="147"/>
    </location>
</feature>
<dbReference type="Pfam" id="PF00076">
    <property type="entry name" value="RRM_1"/>
    <property type="match status" value="1"/>
</dbReference>
<dbReference type="InterPro" id="IPR000504">
    <property type="entry name" value="RRM_dom"/>
</dbReference>
<dbReference type="Gene3D" id="3.30.70.330">
    <property type="match status" value="1"/>
</dbReference>
<organism evidence="4 5">
    <name type="scientific">Dendrobium thyrsiflorum</name>
    <name type="common">Pinecone-like raceme dendrobium</name>
    <name type="synonym">Orchid</name>
    <dbReference type="NCBI Taxonomy" id="117978"/>
    <lineage>
        <taxon>Eukaryota</taxon>
        <taxon>Viridiplantae</taxon>
        <taxon>Streptophyta</taxon>
        <taxon>Embryophyta</taxon>
        <taxon>Tracheophyta</taxon>
        <taxon>Spermatophyta</taxon>
        <taxon>Magnoliopsida</taxon>
        <taxon>Liliopsida</taxon>
        <taxon>Asparagales</taxon>
        <taxon>Orchidaceae</taxon>
        <taxon>Epidendroideae</taxon>
        <taxon>Malaxideae</taxon>
        <taxon>Dendrobiinae</taxon>
        <taxon>Dendrobium</taxon>
    </lineage>
</organism>
<evidence type="ECO:0000313" key="5">
    <source>
        <dbReference type="Proteomes" id="UP001552299"/>
    </source>
</evidence>
<proteinExistence type="predicted"/>
<protein>
    <recommendedName>
        <fullName evidence="3">RRM domain-containing protein</fullName>
    </recommendedName>
</protein>
<dbReference type="PANTHER" id="PTHR48029:SF1">
    <property type="entry name" value="NUCLEOLAR PROTEIN 8"/>
    <property type="match status" value="1"/>
</dbReference>
<reference evidence="4 5" key="1">
    <citation type="journal article" date="2024" name="Plant Biotechnol. J.">
        <title>Dendrobium thyrsiflorum genome and its molecular insights into genes involved in important horticultural traits.</title>
        <authorList>
            <person name="Chen B."/>
            <person name="Wang J.Y."/>
            <person name="Zheng P.J."/>
            <person name="Li K.L."/>
            <person name="Liang Y.M."/>
            <person name="Chen X.F."/>
            <person name="Zhang C."/>
            <person name="Zhao X."/>
            <person name="He X."/>
            <person name="Zhang G.Q."/>
            <person name="Liu Z.J."/>
            <person name="Xu Q."/>
        </authorList>
    </citation>
    <scope>NUCLEOTIDE SEQUENCE [LARGE SCALE GENOMIC DNA]</scope>
    <source>
        <strain evidence="4">GZMU011</strain>
    </source>
</reference>
<dbReference type="InterPro" id="IPR035979">
    <property type="entry name" value="RBD_domain_sf"/>
</dbReference>
<evidence type="ECO:0000256" key="1">
    <source>
        <dbReference type="ARBA" id="ARBA00022884"/>
    </source>
</evidence>